<reference evidence="2" key="1">
    <citation type="submission" date="2020-03" db="EMBL/GenBank/DDBJ databases">
        <title>Draft Genome Sequence of Cylindrodendrum hubeiense.</title>
        <authorList>
            <person name="Buettner E."/>
            <person name="Kellner H."/>
        </authorList>
    </citation>
    <scope>NUCLEOTIDE SEQUENCE</scope>
    <source>
        <strain evidence="2">IHI 201604</strain>
    </source>
</reference>
<dbReference type="EMBL" id="JAANBB010000100">
    <property type="protein sequence ID" value="KAF7550353.1"/>
    <property type="molecule type" value="Genomic_DNA"/>
</dbReference>
<gene>
    <name evidence="2" type="ORF">G7Z17_g5779</name>
</gene>
<accession>A0A9P5H6H0</accession>
<name>A0A9P5H6H0_9HYPO</name>
<comment type="caution">
    <text evidence="2">The sequence shown here is derived from an EMBL/GenBank/DDBJ whole genome shotgun (WGS) entry which is preliminary data.</text>
</comment>
<dbReference type="AlphaFoldDB" id="A0A9P5H6H0"/>
<proteinExistence type="predicted"/>
<feature type="region of interest" description="Disordered" evidence="1">
    <location>
        <begin position="264"/>
        <end position="292"/>
    </location>
</feature>
<sequence>MSASDIMPSLIGYEDDVLDSSLLDSWFPIRGDDESNRLAALQEPADTSQLTTDRNGGAILGMPFDHAQTVDTELGDSVIDDGLPASHTVPDSYNPQILPLPLPVNTSQVIDDGSHVGPSDTTNGTSRRRERTHNHFIEGKCTKQPRNAFYLKELETLKDKCPRKIQDHAEGSDTAKWYWFWKRVFSDEPVKLPKHNPTPAITAVLHHFKKCLENNPHNIPNLSLLTGGQFLESLSDASPPRQSSCPKLFKDDIALPSSSALTLANSSNGAPQANNHGGYSQPTPALADSSSEALHANSNDWAELFEFAHGN</sequence>
<protein>
    <submittedName>
        <fullName evidence="2">Uncharacterized protein</fullName>
    </submittedName>
</protein>
<evidence type="ECO:0000313" key="2">
    <source>
        <dbReference type="EMBL" id="KAF7550353.1"/>
    </source>
</evidence>
<feature type="compositionally biased region" description="Polar residues" evidence="1">
    <location>
        <begin position="268"/>
        <end position="292"/>
    </location>
</feature>
<evidence type="ECO:0000256" key="1">
    <source>
        <dbReference type="SAM" id="MobiDB-lite"/>
    </source>
</evidence>
<evidence type="ECO:0000313" key="3">
    <source>
        <dbReference type="Proteomes" id="UP000722485"/>
    </source>
</evidence>
<keyword evidence="3" id="KW-1185">Reference proteome</keyword>
<dbReference type="Proteomes" id="UP000722485">
    <property type="component" value="Unassembled WGS sequence"/>
</dbReference>
<organism evidence="2 3">
    <name type="scientific">Cylindrodendrum hubeiense</name>
    <dbReference type="NCBI Taxonomy" id="595255"/>
    <lineage>
        <taxon>Eukaryota</taxon>
        <taxon>Fungi</taxon>
        <taxon>Dikarya</taxon>
        <taxon>Ascomycota</taxon>
        <taxon>Pezizomycotina</taxon>
        <taxon>Sordariomycetes</taxon>
        <taxon>Hypocreomycetidae</taxon>
        <taxon>Hypocreales</taxon>
        <taxon>Nectriaceae</taxon>
        <taxon>Cylindrodendrum</taxon>
    </lineage>
</organism>